<evidence type="ECO:0000256" key="5">
    <source>
        <dbReference type="PROSITE-ProRule" id="PRU00276"/>
    </source>
</evidence>
<evidence type="ECO:0000313" key="8">
    <source>
        <dbReference type="EMBL" id="ABR23495.1"/>
    </source>
</evidence>
<feature type="binding site" evidence="5">
    <location>
        <position position="78"/>
    </location>
    <ligand>
        <name>Zn(2+)</name>
        <dbReference type="ChEBI" id="CHEBI:29105"/>
        <note>catalytic</note>
    </ligand>
</feature>
<feature type="active site" evidence="5">
    <location>
        <position position="69"/>
    </location>
</feature>
<dbReference type="InterPro" id="IPR001590">
    <property type="entry name" value="Peptidase_M12B"/>
</dbReference>
<dbReference type="PANTHER" id="PTHR11905">
    <property type="entry name" value="ADAM A DISINTEGRIN AND METALLOPROTEASE DOMAIN"/>
    <property type="match status" value="1"/>
</dbReference>
<feature type="domain" description="Peptidase M12B" evidence="7">
    <location>
        <begin position="37"/>
        <end position="141"/>
    </location>
</feature>
<feature type="binding site" evidence="5">
    <location>
        <position position="72"/>
    </location>
    <ligand>
        <name>Zn(2+)</name>
        <dbReference type="ChEBI" id="CHEBI:29105"/>
        <note>catalytic</note>
    </ligand>
</feature>
<dbReference type="PROSITE" id="PS50215">
    <property type="entry name" value="ADAM_MEPRO"/>
    <property type="match status" value="1"/>
</dbReference>
<dbReference type="InterPro" id="IPR024079">
    <property type="entry name" value="MetalloPept_cat_dom_sf"/>
</dbReference>
<dbReference type="Gene3D" id="3.40.1620.60">
    <property type="match status" value="1"/>
</dbReference>
<reference evidence="8" key="1">
    <citation type="submission" date="2007-05" db="EMBL/GenBank/DDBJ databases">
        <authorList>
            <person name="Douchkov D."/>
            <person name="Schweizer P."/>
        </authorList>
    </citation>
    <scope>NUCLEOTIDE SEQUENCE</scope>
    <source>
        <tissue evidence="8">Salivary gland</tissue>
    </source>
</reference>
<comment type="caution">
    <text evidence="5">Lacks conserved residue(s) required for the propagation of feature annotation.</text>
</comment>
<dbReference type="SUPFAM" id="SSF55486">
    <property type="entry name" value="Metalloproteases ('zincins'), catalytic domain"/>
    <property type="match status" value="1"/>
</dbReference>
<proteinExistence type="evidence at transcript level"/>
<evidence type="ECO:0000256" key="1">
    <source>
        <dbReference type="ARBA" id="ARBA00022670"/>
    </source>
</evidence>
<keyword evidence="5" id="KW-0479">Metal-binding</keyword>
<feature type="binding site" evidence="5">
    <location>
        <position position="68"/>
    </location>
    <ligand>
        <name>Zn(2+)</name>
        <dbReference type="ChEBI" id="CHEBI:29105"/>
        <note>catalytic</note>
    </ligand>
</feature>
<dbReference type="GO" id="GO:0006509">
    <property type="term" value="P:membrane protein ectodomain proteolysis"/>
    <property type="evidence" value="ECO:0007669"/>
    <property type="project" value="TreeGrafter"/>
</dbReference>
<sequence>AVVIIVRRPMGNWKIMRLFFPLIAWSLLTTCSAAASGYAFCGAACTGYKFGESEDTPLSYDGTHLFAHEVAHTLGCVHDEDPPDKWVSPSHPGAQNCPWKDGYIMSYVFNDTNHYKFSRCCIDQMRHVFSLSTRQCLHERNSHQPEIKRNLMLPGVKVNAKKFCEIMHGWKYPKAYLDPYYDTSACKLQCIAPRPKRHLGDKVFTHYAIDGSSCNAGDTNQVCVNGKCLDKSKWLQYIKMVIAKTPKRW</sequence>
<protein>
    <submittedName>
        <fullName evidence="8">Truncated metalloprotease</fullName>
    </submittedName>
</protein>
<reference evidence="8" key="2">
    <citation type="journal article" date="2008" name="Insect Biochem. Mol. Biol.">
        <title>An insight into the sialome of the soft tick, Ornithodorus parkeri.</title>
        <authorList>
            <person name="Francischetti I.M."/>
            <person name="Mans B.J."/>
            <person name="Meng Z."/>
            <person name="Gudderra N."/>
            <person name="Veenstra T.D."/>
            <person name="Pham V.M."/>
            <person name="Ribeiro J.M."/>
        </authorList>
    </citation>
    <scope>NUCLEOTIDE SEQUENCE</scope>
    <source>
        <tissue evidence="8">Salivary gland</tissue>
    </source>
</reference>
<dbReference type="EMBL" id="EF633978">
    <property type="protein sequence ID" value="ABR23495.1"/>
    <property type="molecule type" value="mRNA"/>
</dbReference>
<dbReference type="AlphaFoldDB" id="A6NA12"/>
<dbReference type="PANTHER" id="PTHR11905:SF159">
    <property type="entry name" value="ADAM METALLOPROTEASE"/>
    <property type="match status" value="1"/>
</dbReference>
<evidence type="ECO:0000256" key="3">
    <source>
        <dbReference type="ARBA" id="ARBA00022833"/>
    </source>
</evidence>
<keyword evidence="6" id="KW-0732">Signal</keyword>
<keyword evidence="1 8" id="KW-0645">Protease</keyword>
<keyword evidence="4 8" id="KW-0482">Metalloprotease</keyword>
<dbReference type="Gene3D" id="3.40.390.10">
    <property type="entry name" value="Collagenase (Catalytic Domain)"/>
    <property type="match status" value="1"/>
</dbReference>
<dbReference type="GO" id="GO:0046872">
    <property type="term" value="F:metal ion binding"/>
    <property type="evidence" value="ECO:0007669"/>
    <property type="project" value="UniProtKB-KW"/>
</dbReference>
<keyword evidence="3 5" id="KW-0862">Zinc</keyword>
<accession>A6NA12</accession>
<keyword evidence="2" id="KW-0378">Hydrolase</keyword>
<feature type="signal peptide" evidence="6">
    <location>
        <begin position="1"/>
        <end position="34"/>
    </location>
</feature>
<feature type="chain" id="PRO_5002697474" evidence="6">
    <location>
        <begin position="35"/>
        <end position="249"/>
    </location>
</feature>
<organism evidence="8">
    <name type="scientific">Ornithodoros parkeri</name>
    <name type="common">Soft tick</name>
    <name type="synonym">Argasid tick</name>
    <dbReference type="NCBI Taxonomy" id="140564"/>
    <lineage>
        <taxon>Eukaryota</taxon>
        <taxon>Metazoa</taxon>
        <taxon>Ecdysozoa</taxon>
        <taxon>Arthropoda</taxon>
        <taxon>Chelicerata</taxon>
        <taxon>Arachnida</taxon>
        <taxon>Acari</taxon>
        <taxon>Parasitiformes</taxon>
        <taxon>Ixodida</taxon>
        <taxon>Ixodoidea</taxon>
        <taxon>Argasidae</taxon>
        <taxon>Ornithodorinae</taxon>
        <taxon>Ornithodoros</taxon>
    </lineage>
</organism>
<feature type="non-terminal residue" evidence="8">
    <location>
        <position position="1"/>
    </location>
</feature>
<dbReference type="GO" id="GO:0004222">
    <property type="term" value="F:metalloendopeptidase activity"/>
    <property type="evidence" value="ECO:0007669"/>
    <property type="project" value="InterPro"/>
</dbReference>
<evidence type="ECO:0000256" key="4">
    <source>
        <dbReference type="ARBA" id="ARBA00023049"/>
    </source>
</evidence>
<evidence type="ECO:0000259" key="7">
    <source>
        <dbReference type="PROSITE" id="PS50215"/>
    </source>
</evidence>
<dbReference type="Pfam" id="PF13574">
    <property type="entry name" value="Reprolysin_2"/>
    <property type="match status" value="1"/>
</dbReference>
<evidence type="ECO:0000256" key="2">
    <source>
        <dbReference type="ARBA" id="ARBA00022801"/>
    </source>
</evidence>
<evidence type="ECO:0000256" key="6">
    <source>
        <dbReference type="SAM" id="SignalP"/>
    </source>
</evidence>
<name>A6NA12_ORNPR</name>